<dbReference type="AlphaFoldDB" id="V5U013"/>
<keyword evidence="1" id="KW-0472">Membrane</keyword>
<keyword evidence="1" id="KW-0812">Transmembrane</keyword>
<dbReference type="EMBL" id="CP006731">
    <property type="protein sequence ID" value="AHB70310.1"/>
    <property type="molecule type" value="Genomic_DNA"/>
</dbReference>
<protein>
    <submittedName>
        <fullName evidence="2">Uncharacterized protein</fullName>
    </submittedName>
</protein>
<organism evidence="2 3">
    <name type="scientific">Cronobacter malonaticus</name>
    <dbReference type="NCBI Taxonomy" id="413503"/>
    <lineage>
        <taxon>Bacteria</taxon>
        <taxon>Pseudomonadati</taxon>
        <taxon>Pseudomonadota</taxon>
        <taxon>Gammaproteobacteria</taxon>
        <taxon>Enterobacterales</taxon>
        <taxon>Enterobacteriaceae</taxon>
        <taxon>Cronobacter</taxon>
    </lineage>
</organism>
<sequence length="39" mass="4662">MTAITRHWQKWSGLYWYLAGIAAWMYLIAAIFTQDGWLK</sequence>
<dbReference type="Proteomes" id="UP000018545">
    <property type="component" value="Chromosome"/>
</dbReference>
<evidence type="ECO:0000256" key="1">
    <source>
        <dbReference type="SAM" id="Phobius"/>
    </source>
</evidence>
<dbReference type="PATRIC" id="fig|1401659.3.peg.1929"/>
<evidence type="ECO:0000313" key="2">
    <source>
        <dbReference type="EMBL" id="AHB70310.1"/>
    </source>
</evidence>
<accession>V5U013</accession>
<dbReference type="HOGENOM" id="CLU_219685_0_0_6"/>
<keyword evidence="1" id="KW-1133">Transmembrane helix</keyword>
<name>V5U013_9ENTR</name>
<dbReference type="KEGG" id="csi:P262_02737"/>
<proteinExistence type="predicted"/>
<evidence type="ECO:0000313" key="3">
    <source>
        <dbReference type="Proteomes" id="UP000018545"/>
    </source>
</evidence>
<gene>
    <name evidence="2" type="ORF">P262_02737</name>
</gene>
<reference evidence="2 3" key="1">
    <citation type="journal article" date="2014" name="Genome Announc.">
        <title>Complete Genome Sequence of Cronobacter sakazakii Strain CMCC 45402.</title>
        <authorList>
            <person name="Zhao Z."/>
            <person name="Wang L."/>
            <person name="Wang B."/>
            <person name="Liang H."/>
            <person name="Ye Q."/>
            <person name="Zeng M."/>
        </authorList>
    </citation>
    <scope>NUCLEOTIDE SEQUENCE [LARGE SCALE GENOMIC DNA]</scope>
    <source>
        <strain evidence="3">45402</strain>
    </source>
</reference>
<feature type="transmembrane region" description="Helical" evidence="1">
    <location>
        <begin position="14"/>
        <end position="33"/>
    </location>
</feature>